<dbReference type="NCBIfam" id="TIGR03847">
    <property type="entry name" value="conserved hypothetical protein"/>
    <property type="match status" value="1"/>
</dbReference>
<dbReference type="EMBL" id="CAFBLZ010000145">
    <property type="protein sequence ID" value="CAB4890096.1"/>
    <property type="molecule type" value="Genomic_DNA"/>
</dbReference>
<organism evidence="1">
    <name type="scientific">freshwater metagenome</name>
    <dbReference type="NCBI Taxonomy" id="449393"/>
    <lineage>
        <taxon>unclassified sequences</taxon>
        <taxon>metagenomes</taxon>
        <taxon>ecological metagenomes</taxon>
    </lineage>
</organism>
<name>A0A6J7F3I7_9ZZZZ</name>
<reference evidence="1" key="1">
    <citation type="submission" date="2020-05" db="EMBL/GenBank/DDBJ databases">
        <authorList>
            <person name="Chiriac C."/>
            <person name="Salcher M."/>
            <person name="Ghai R."/>
            <person name="Kavagutti S V."/>
        </authorList>
    </citation>
    <scope>NUCLEOTIDE SEQUENCE</scope>
</reference>
<proteinExistence type="predicted"/>
<evidence type="ECO:0000313" key="1">
    <source>
        <dbReference type="EMBL" id="CAB4890096.1"/>
    </source>
</evidence>
<dbReference type="InterPro" id="IPR021441">
    <property type="entry name" value="DUF3090"/>
</dbReference>
<protein>
    <submittedName>
        <fullName evidence="1">Unannotated protein</fullName>
    </submittedName>
</protein>
<sequence length="182" mass="20767">MLRTFRDVSRFTCGTVGLPGERTFYLQIRTGNVMISASLEKSQVSALGERLQFMLKEIRMVRPLSPRPNLIRDLQPLDIPVLDEFRIGSIAIFYDEDSDLIQIDLRQVDLGEFDLTDEDVDEDSPLLDEIQIVRIYISQDQARAFYDRAELVVAAGRQPCPFCGMPIDPQGHLCARANGYRR</sequence>
<accession>A0A6J7F3I7</accession>
<dbReference type="Pfam" id="PF11290">
    <property type="entry name" value="DUF3090"/>
    <property type="match status" value="1"/>
</dbReference>
<gene>
    <name evidence="1" type="ORF">UFOPK3482_01207</name>
</gene>
<dbReference type="AlphaFoldDB" id="A0A6J7F3I7"/>